<proteinExistence type="predicted"/>
<dbReference type="InterPro" id="IPR016059">
    <property type="entry name" value="DNA_ligase_ATP-dep_CS"/>
</dbReference>
<dbReference type="Gene3D" id="2.40.50.140">
    <property type="entry name" value="Nucleic acid-binding proteins"/>
    <property type="match status" value="1"/>
</dbReference>
<organism evidence="8">
    <name type="scientific">viral metagenome</name>
    <dbReference type="NCBI Taxonomy" id="1070528"/>
    <lineage>
        <taxon>unclassified sequences</taxon>
        <taxon>metagenomes</taxon>
        <taxon>organismal metagenomes</taxon>
    </lineage>
</organism>
<dbReference type="EMBL" id="MT143983">
    <property type="protein sequence ID" value="QJA44930.1"/>
    <property type="molecule type" value="Genomic_DNA"/>
</dbReference>
<protein>
    <submittedName>
        <fullName evidence="8">Putative DNA ligase domain protein</fullName>
    </submittedName>
</protein>
<dbReference type="PANTHER" id="PTHR47810:SF1">
    <property type="entry name" value="DNA LIGASE B"/>
    <property type="match status" value="1"/>
</dbReference>
<evidence type="ECO:0000259" key="6">
    <source>
        <dbReference type="Pfam" id="PF01068"/>
    </source>
</evidence>
<dbReference type="Gene3D" id="3.30.1490.70">
    <property type="match status" value="1"/>
</dbReference>
<name>A0A6H1ZCM5_9ZZZZ</name>
<sequence>MPPKFQRWKGVMKCYPFEEKRLAKWAPPFIVQPKYDGVRCRAIPLDNGDFLLLSSEENPIFSVPHINRVMKEILPPWEFDGELYCHGMEFEEILSITSRTVNLHHNHEAIGFYCFDIVNDQSQHSRLALLISLQNEFRRSSYLITSPFYICNTLDEIMRAYDKILESGYEGIIVRHCQAPYEVKRSIWVMKFKPKKEDTYEIVGSIEEMSITGQPKNSLGALICNSGDGNTFNVGTGFSANQRTGYWRVREELIGRKVRVAYQHLTLGKKVPRFPVFMEVIEDGSM</sequence>
<evidence type="ECO:0000259" key="7">
    <source>
        <dbReference type="Pfam" id="PF14743"/>
    </source>
</evidence>
<dbReference type="GO" id="GO:0006260">
    <property type="term" value="P:DNA replication"/>
    <property type="evidence" value="ECO:0007669"/>
    <property type="project" value="UniProtKB-KW"/>
</dbReference>
<evidence type="ECO:0000256" key="3">
    <source>
        <dbReference type="ARBA" id="ARBA00022705"/>
    </source>
</evidence>
<dbReference type="EMBL" id="MT145188">
    <property type="protein sequence ID" value="QJI04647.1"/>
    <property type="molecule type" value="Genomic_DNA"/>
</dbReference>
<dbReference type="Pfam" id="PF14743">
    <property type="entry name" value="DNA_ligase_OB_2"/>
    <property type="match status" value="1"/>
</dbReference>
<dbReference type="GO" id="GO:0005524">
    <property type="term" value="F:ATP binding"/>
    <property type="evidence" value="ECO:0007669"/>
    <property type="project" value="InterPro"/>
</dbReference>
<keyword evidence="5" id="KW-0234">DNA repair</keyword>
<dbReference type="GO" id="GO:0006310">
    <property type="term" value="P:DNA recombination"/>
    <property type="evidence" value="ECO:0007669"/>
    <property type="project" value="InterPro"/>
</dbReference>
<dbReference type="InterPro" id="IPR012340">
    <property type="entry name" value="NA-bd_OB-fold"/>
</dbReference>
<dbReference type="CDD" id="cd08041">
    <property type="entry name" value="OBF_kDNA_ligase_like"/>
    <property type="match status" value="1"/>
</dbReference>
<evidence type="ECO:0000256" key="2">
    <source>
        <dbReference type="ARBA" id="ARBA00022598"/>
    </source>
</evidence>
<dbReference type="GO" id="GO:0003910">
    <property type="term" value="F:DNA ligase (ATP) activity"/>
    <property type="evidence" value="ECO:0007669"/>
    <property type="project" value="InterPro"/>
</dbReference>
<dbReference type="GO" id="GO:0006281">
    <property type="term" value="P:DNA repair"/>
    <property type="evidence" value="ECO:0007669"/>
    <property type="project" value="UniProtKB-KW"/>
</dbReference>
<accession>A0A6H1ZCM5</accession>
<dbReference type="InterPro" id="IPR050326">
    <property type="entry name" value="NAD_dep_DNA_ligaseB"/>
</dbReference>
<keyword evidence="3" id="KW-0235">DNA replication</keyword>
<dbReference type="AlphaFoldDB" id="A0A6H1ZCM5"/>
<reference evidence="8" key="1">
    <citation type="submission" date="2020-03" db="EMBL/GenBank/DDBJ databases">
        <title>The deep terrestrial virosphere.</title>
        <authorList>
            <person name="Holmfeldt K."/>
            <person name="Nilsson E."/>
            <person name="Simone D."/>
            <person name="Lopez-Fernandez M."/>
            <person name="Wu X."/>
            <person name="de Brujin I."/>
            <person name="Lundin D."/>
            <person name="Andersson A."/>
            <person name="Bertilsson S."/>
            <person name="Dopson M."/>
        </authorList>
    </citation>
    <scope>NUCLEOTIDE SEQUENCE</scope>
    <source>
        <strain evidence="9">MM415A00105</strain>
        <strain evidence="8">TM448A00170</strain>
    </source>
</reference>
<dbReference type="PROSITE" id="PS00697">
    <property type="entry name" value="DNA_LIGASE_A1"/>
    <property type="match status" value="1"/>
</dbReference>
<evidence type="ECO:0000313" key="8">
    <source>
        <dbReference type="EMBL" id="QJA44930.1"/>
    </source>
</evidence>
<dbReference type="SUPFAM" id="SSF56091">
    <property type="entry name" value="DNA ligase/mRNA capping enzyme, catalytic domain"/>
    <property type="match status" value="1"/>
</dbReference>
<evidence type="ECO:0000256" key="5">
    <source>
        <dbReference type="ARBA" id="ARBA00023204"/>
    </source>
</evidence>
<evidence type="ECO:0000256" key="1">
    <source>
        <dbReference type="ARBA" id="ARBA00001968"/>
    </source>
</evidence>
<keyword evidence="4" id="KW-0227">DNA damage</keyword>
<dbReference type="SUPFAM" id="SSF50249">
    <property type="entry name" value="Nucleic acid-binding proteins"/>
    <property type="match status" value="1"/>
</dbReference>
<dbReference type="PANTHER" id="PTHR47810">
    <property type="entry name" value="DNA LIGASE"/>
    <property type="match status" value="1"/>
</dbReference>
<dbReference type="PROSITE" id="PS00333">
    <property type="entry name" value="DNA_LIGASE_A2"/>
    <property type="match status" value="1"/>
</dbReference>
<evidence type="ECO:0000256" key="4">
    <source>
        <dbReference type="ARBA" id="ARBA00022763"/>
    </source>
</evidence>
<feature type="domain" description="ATP-dependent DNA ligase family profile" evidence="6">
    <location>
        <begin position="19"/>
        <end position="193"/>
    </location>
</feature>
<feature type="domain" description="DNA ligase OB-like" evidence="7">
    <location>
        <begin position="213"/>
        <end position="280"/>
    </location>
</feature>
<gene>
    <name evidence="9" type="ORF">MM415A00105_0039</name>
    <name evidence="8" type="ORF">TM448A00170_0021</name>
</gene>
<comment type="cofactor">
    <cofactor evidence="1">
        <name>a divalent metal cation</name>
        <dbReference type="ChEBI" id="CHEBI:60240"/>
    </cofactor>
</comment>
<dbReference type="Pfam" id="PF01068">
    <property type="entry name" value="DNA_ligase_A_M"/>
    <property type="match status" value="1"/>
</dbReference>
<dbReference type="Gene3D" id="3.30.470.30">
    <property type="entry name" value="DNA ligase/mRNA capping enzyme"/>
    <property type="match status" value="1"/>
</dbReference>
<keyword evidence="2 8" id="KW-0436">Ligase</keyword>
<dbReference type="InterPro" id="IPR012310">
    <property type="entry name" value="DNA_ligase_ATP-dep_cent"/>
</dbReference>
<dbReference type="InterPro" id="IPR029319">
    <property type="entry name" value="DNA_ligase_OB"/>
</dbReference>
<evidence type="ECO:0000313" key="9">
    <source>
        <dbReference type="EMBL" id="QJI04647.1"/>
    </source>
</evidence>